<feature type="binding site" evidence="4">
    <location>
        <position position="188"/>
    </location>
    <ligand>
        <name>substrate</name>
    </ligand>
</feature>
<dbReference type="PANTHER" id="PTHR43794">
    <property type="entry name" value="AMINOHYDROLASE SSNA-RELATED"/>
    <property type="match status" value="1"/>
</dbReference>
<keyword evidence="2 4" id="KW-0378">Hydrolase</keyword>
<dbReference type="PATRIC" id="fig|471514.4.peg.3168"/>
<dbReference type="Gene3D" id="2.30.40.10">
    <property type="entry name" value="Urease, subunit C, domain 1"/>
    <property type="match status" value="1"/>
</dbReference>
<dbReference type="InterPro" id="IPR050287">
    <property type="entry name" value="MTA/SAH_deaminase"/>
</dbReference>
<dbReference type="SUPFAM" id="SSF51556">
    <property type="entry name" value="Metallo-dependent hydrolases"/>
    <property type="match status" value="1"/>
</dbReference>
<sequence>MANEHRVLLEVGGLIRSAADVIDGPSYVLWNGSTIEASGGGVYDGDRTGLHVVRKMSSVAMPGLVNTHGHAAMTLFRSAGDDVPLQTWLTEKMFPLEQQLTAEAVYWGTQLACWEMAVSGTTCFTDMYFYMEESARATLDSGLRGILSVGLLGFTEEMQKQGIADSRSFKAGWHQRGDGRIQVTLGPHAPYTCPPAFLEQVTDLSAELDLPIQIHLSETAYEVEESHRQHGKSPIAHVRDCGLFTRPVLAAHCVHVNAEDIKIMAEHDVRAAHNPQSNLKLGSGIAPAVALRNAGITVGLGTDGAASNNNLDMFEELRLAALLHKGVLQDATAVTASEAFQMATADGARAVFQPAGTGTLTPGANADVVLLNLDNPSFIPTYNLLSNVVYAASASDVTDVYVAGQPIVVNGEPVTMDTEQIRWQVRRIVGKFSR</sequence>
<evidence type="ECO:0000256" key="4">
    <source>
        <dbReference type="HAMAP-Rule" id="MF_01281"/>
    </source>
</evidence>
<comment type="caution">
    <text evidence="4">Lacks conserved residue(s) required for the propagation of feature annotation.</text>
</comment>
<dbReference type="SUPFAM" id="SSF51338">
    <property type="entry name" value="Composite domain of metallo-dependent hydrolases"/>
    <property type="match status" value="1"/>
</dbReference>
<feature type="binding site" evidence="4">
    <location>
        <position position="68"/>
    </location>
    <ligand>
        <name>Zn(2+)</name>
        <dbReference type="ChEBI" id="CHEBI:29105"/>
    </ligand>
</feature>
<feature type="binding site" evidence="4">
    <location>
        <position position="70"/>
    </location>
    <ligand>
        <name>Zn(2+)</name>
        <dbReference type="ChEBI" id="CHEBI:29105"/>
    </ligand>
</feature>
<gene>
    <name evidence="4" type="primary">mtaD</name>
    <name evidence="6" type="ORF">AN477_05010</name>
</gene>
<dbReference type="InterPro" id="IPR032466">
    <property type="entry name" value="Metal_Hydrolase"/>
</dbReference>
<dbReference type="STRING" id="471514.AN477_05010"/>
<dbReference type="GO" id="GO:0050270">
    <property type="term" value="F:S-adenosylhomocysteine deaminase activity"/>
    <property type="evidence" value="ECO:0007669"/>
    <property type="project" value="UniProtKB-UniRule"/>
</dbReference>
<dbReference type="GO" id="GO:0046872">
    <property type="term" value="F:metal ion binding"/>
    <property type="evidence" value="ECO:0007669"/>
    <property type="project" value="UniProtKB-KW"/>
</dbReference>
<comment type="similarity">
    <text evidence="4">Belongs to the metallo-dependent hydrolases superfamily. MTA/SAH deaminase family.</text>
</comment>
<feature type="binding site" evidence="4">
    <location>
        <position position="303"/>
    </location>
    <ligand>
        <name>Zn(2+)</name>
        <dbReference type="ChEBI" id="CHEBI:29105"/>
    </ligand>
</feature>
<comment type="catalytic activity">
    <reaction evidence="4">
        <text>S-adenosyl-L-homocysteine + H2O + H(+) = S-inosyl-L-homocysteine + NH4(+)</text>
        <dbReference type="Rhea" id="RHEA:20716"/>
        <dbReference type="ChEBI" id="CHEBI:15377"/>
        <dbReference type="ChEBI" id="CHEBI:15378"/>
        <dbReference type="ChEBI" id="CHEBI:28938"/>
        <dbReference type="ChEBI" id="CHEBI:57856"/>
        <dbReference type="ChEBI" id="CHEBI:57985"/>
        <dbReference type="EC" id="3.5.4.28"/>
    </reaction>
</comment>
<dbReference type="InterPro" id="IPR006680">
    <property type="entry name" value="Amidohydro-rel"/>
</dbReference>
<reference evidence="6 7" key="1">
    <citation type="submission" date="2015-09" db="EMBL/GenBank/DDBJ databases">
        <title>Draft genome sequence of Alicyclobacillus ferrooxydans DSM 22381.</title>
        <authorList>
            <person name="Hemp J."/>
        </authorList>
    </citation>
    <scope>NUCLEOTIDE SEQUENCE [LARGE SCALE GENOMIC DNA]</scope>
    <source>
        <strain evidence="6 7">TC-34</strain>
    </source>
</reference>
<dbReference type="AlphaFoldDB" id="A0A0P9CYM0"/>
<dbReference type="Pfam" id="PF01979">
    <property type="entry name" value="Amidohydro_1"/>
    <property type="match status" value="1"/>
</dbReference>
<dbReference type="Gene3D" id="3.20.20.140">
    <property type="entry name" value="Metal-dependent hydrolases"/>
    <property type="match status" value="1"/>
</dbReference>
<dbReference type="PANTHER" id="PTHR43794:SF11">
    <property type="entry name" value="AMIDOHYDROLASE-RELATED DOMAIN-CONTAINING PROTEIN"/>
    <property type="match status" value="1"/>
</dbReference>
<feature type="domain" description="Amidohydrolase-related" evidence="5">
    <location>
        <begin position="60"/>
        <end position="405"/>
    </location>
</feature>
<evidence type="ECO:0000313" key="6">
    <source>
        <dbReference type="EMBL" id="KPV44851.1"/>
    </source>
</evidence>
<comment type="function">
    <text evidence="4">Catalyzes the deamination of 5-methylthioadenosine and S-adenosyl-L-homocysteine into 5-methylthioinosine and S-inosyl-L-homocysteine, respectively. Is also able to deaminate adenosine.</text>
</comment>
<evidence type="ECO:0000256" key="2">
    <source>
        <dbReference type="ARBA" id="ARBA00022801"/>
    </source>
</evidence>
<keyword evidence="7" id="KW-1185">Reference proteome</keyword>
<feature type="binding site" evidence="4">
    <location>
        <position position="215"/>
    </location>
    <ligand>
        <name>Zn(2+)</name>
        <dbReference type="ChEBI" id="CHEBI:29105"/>
    </ligand>
</feature>
<dbReference type="RefSeq" id="WP_054968079.1">
    <property type="nucleotide sequence ID" value="NZ_LJCO01000020.1"/>
</dbReference>
<dbReference type="InterPro" id="IPR023512">
    <property type="entry name" value="Deaminase_MtaD/DadD"/>
</dbReference>
<feature type="binding site" evidence="4">
    <location>
        <position position="97"/>
    </location>
    <ligand>
        <name>substrate</name>
    </ligand>
</feature>
<dbReference type="EC" id="3.5.4.28" evidence="4"/>
<proteinExistence type="inferred from homology"/>
<dbReference type="HAMAP" id="MF_01281">
    <property type="entry name" value="MTA_SAH_deamin"/>
    <property type="match status" value="1"/>
</dbReference>
<evidence type="ECO:0000259" key="5">
    <source>
        <dbReference type="Pfam" id="PF01979"/>
    </source>
</evidence>
<feature type="binding site" evidence="4">
    <location>
        <position position="303"/>
    </location>
    <ligand>
        <name>substrate</name>
    </ligand>
</feature>
<dbReference type="InterPro" id="IPR011059">
    <property type="entry name" value="Metal-dep_hydrolase_composite"/>
</dbReference>
<feature type="binding site" evidence="4">
    <location>
        <position position="218"/>
    </location>
    <ligand>
        <name>substrate</name>
    </ligand>
</feature>
<dbReference type="CDD" id="cd01298">
    <property type="entry name" value="ATZ_TRZ_like"/>
    <property type="match status" value="1"/>
</dbReference>
<accession>A0A0P9CYM0</accession>
<dbReference type="EMBL" id="LJCO01000020">
    <property type="protein sequence ID" value="KPV44851.1"/>
    <property type="molecule type" value="Genomic_DNA"/>
</dbReference>
<dbReference type="OrthoDB" id="9807210at2"/>
<evidence type="ECO:0000313" key="7">
    <source>
        <dbReference type="Proteomes" id="UP000050482"/>
    </source>
</evidence>
<keyword evidence="1 4" id="KW-0479">Metal-binding</keyword>
<evidence type="ECO:0000256" key="3">
    <source>
        <dbReference type="ARBA" id="ARBA00022833"/>
    </source>
</evidence>
<dbReference type="FunFam" id="3.20.20.140:FF:000014">
    <property type="entry name" value="5-methylthioadenosine/S-adenosylhomocysteine deaminase"/>
    <property type="match status" value="1"/>
</dbReference>
<evidence type="ECO:0000256" key="1">
    <source>
        <dbReference type="ARBA" id="ARBA00022723"/>
    </source>
</evidence>
<comment type="caution">
    <text evidence="6">The sequence shown here is derived from an EMBL/GenBank/DDBJ whole genome shotgun (WGS) entry which is preliminary data.</text>
</comment>
<protein>
    <recommendedName>
        <fullName evidence="4">5-methylthioadenosine/S-adenosylhomocysteine deaminase</fullName>
        <shortName evidence="4">MTA/SAH deaminase</shortName>
        <ecNumber evidence="4">3.5.4.28</ecNumber>
        <ecNumber evidence="4">3.5.4.31</ecNumber>
    </recommendedName>
</protein>
<dbReference type="Proteomes" id="UP000050482">
    <property type="component" value="Unassembled WGS sequence"/>
</dbReference>
<comment type="cofactor">
    <cofactor evidence="4">
        <name>Zn(2+)</name>
        <dbReference type="ChEBI" id="CHEBI:29105"/>
    </cofactor>
    <text evidence="4">Binds 1 zinc ion per subunit.</text>
</comment>
<comment type="catalytic activity">
    <reaction evidence="4">
        <text>S-methyl-5'-thioadenosine + H2O + H(+) = S-methyl-5'-thioinosine + NH4(+)</text>
        <dbReference type="Rhea" id="RHEA:25025"/>
        <dbReference type="ChEBI" id="CHEBI:15377"/>
        <dbReference type="ChEBI" id="CHEBI:15378"/>
        <dbReference type="ChEBI" id="CHEBI:17509"/>
        <dbReference type="ChEBI" id="CHEBI:28938"/>
        <dbReference type="ChEBI" id="CHEBI:48595"/>
        <dbReference type="EC" id="3.5.4.31"/>
    </reaction>
</comment>
<dbReference type="GO" id="GO:0090614">
    <property type="term" value="F:5'-methylthioadenosine deaminase activity"/>
    <property type="evidence" value="ECO:0007669"/>
    <property type="project" value="UniProtKB-UniRule"/>
</dbReference>
<organism evidence="6 7">
    <name type="scientific">Alicyclobacillus ferrooxydans</name>
    <dbReference type="NCBI Taxonomy" id="471514"/>
    <lineage>
        <taxon>Bacteria</taxon>
        <taxon>Bacillati</taxon>
        <taxon>Bacillota</taxon>
        <taxon>Bacilli</taxon>
        <taxon>Bacillales</taxon>
        <taxon>Alicyclobacillaceae</taxon>
        <taxon>Alicyclobacillus</taxon>
    </lineage>
</organism>
<name>A0A0P9CYM0_9BACL</name>
<dbReference type="EC" id="3.5.4.31" evidence="4"/>
<keyword evidence="3 4" id="KW-0862">Zinc</keyword>